<dbReference type="EMBL" id="WPAF01000041">
    <property type="protein sequence ID" value="KAF0132851.1"/>
    <property type="molecule type" value="Genomic_DNA"/>
</dbReference>
<organism evidence="2 3">
    <name type="scientific">Candidatus Saganbacteria bacterium</name>
    <dbReference type="NCBI Taxonomy" id="2575572"/>
    <lineage>
        <taxon>Bacteria</taxon>
        <taxon>Bacillati</taxon>
        <taxon>Saganbacteria</taxon>
    </lineage>
</organism>
<dbReference type="AlphaFoldDB" id="A0A833L001"/>
<reference evidence="2 3" key="1">
    <citation type="submission" date="2019-12" db="EMBL/GenBank/DDBJ databases">
        <authorList>
            <person name="Wolfe R."/>
            <person name="Danczak R."/>
            <person name="Wilkins M."/>
        </authorList>
    </citation>
    <scope>NUCLEOTIDE SEQUENCE [LARGE SCALE GENOMIC DNA]</scope>
    <source>
        <strain evidence="2">X2_MaxBin.013</strain>
    </source>
</reference>
<dbReference type="PROSITE" id="PS51257">
    <property type="entry name" value="PROKAR_LIPOPROTEIN"/>
    <property type="match status" value="1"/>
</dbReference>
<proteinExistence type="predicted"/>
<comment type="caution">
    <text evidence="2">The sequence shown here is derived from an EMBL/GenBank/DDBJ whole genome shotgun (WGS) entry which is preliminary data.</text>
</comment>
<name>A0A833L001_UNCSA</name>
<evidence type="ECO:0000313" key="2">
    <source>
        <dbReference type="EMBL" id="KAF0132851.1"/>
    </source>
</evidence>
<feature type="region of interest" description="Disordered" evidence="1">
    <location>
        <begin position="28"/>
        <end position="47"/>
    </location>
</feature>
<gene>
    <name evidence="2" type="ORF">FD145_1556</name>
</gene>
<accession>A0A833L001</accession>
<protein>
    <submittedName>
        <fullName evidence="2">Uncharacterized protein</fullName>
    </submittedName>
</protein>
<dbReference type="Proteomes" id="UP000488506">
    <property type="component" value="Unassembled WGS sequence"/>
</dbReference>
<dbReference type="InterPro" id="IPR011042">
    <property type="entry name" value="6-blade_b-propeller_TolB-like"/>
</dbReference>
<evidence type="ECO:0000256" key="1">
    <source>
        <dbReference type="SAM" id="MobiDB-lite"/>
    </source>
</evidence>
<dbReference type="SUPFAM" id="SSF75011">
    <property type="entry name" value="3-carboxy-cis,cis-mucoante lactonizing enzyme"/>
    <property type="match status" value="1"/>
</dbReference>
<dbReference type="Gene3D" id="2.120.10.30">
    <property type="entry name" value="TolB, C-terminal domain"/>
    <property type="match status" value="1"/>
</dbReference>
<sequence>MKAKLITAFVFLCFISFLIIGCAKVATTSSSGGSSGGGTAVPDGSPTATTETLAITRMVTNQTITQIDLLKRDGTGQRELIKLVSIDGTSAGLPRGLAWLNNKYLLVSTSNEFFDPWAAAPDGFHQIAIDNSDPTSKSINNTRPTSYTTGTINVDVQLGGVSNVNHSVQIWSRGAAAVASTTGSSATLTNVPVFADGLNWIYAFDANGKEAWQAVPFAGGTAYATVNLSAVAVSPGRISANPTYKTYNYSGVLDKIYSTTVSSTQEVGSSFSTKHCLAISPAANIVYYAEINAASRISKIYSYTIATGATSSLLFDTIASLSGAEIPATFYQFDFSADGTKLYFVADISGSLLDTILKLDLTTYTAASIYTQSNSVGYISDLAIDPNGEYVYFVNSTDKNLYKVKNDGTTATNGAVQMTTSGDVGFVSATTQ</sequence>
<evidence type="ECO:0000313" key="3">
    <source>
        <dbReference type="Proteomes" id="UP000488506"/>
    </source>
</evidence>